<dbReference type="Gene3D" id="3.30.450.20">
    <property type="entry name" value="PAS domain"/>
    <property type="match status" value="1"/>
</dbReference>
<dbReference type="SUPFAM" id="SSF52172">
    <property type="entry name" value="CheY-like"/>
    <property type="match status" value="1"/>
</dbReference>
<reference evidence="3 4" key="1">
    <citation type="submission" date="2019-11" db="EMBL/GenBank/DDBJ databases">
        <title>Cellulosimicrobium composti sp. nov. isolated from a compost.</title>
        <authorList>
            <person name="Yang Y."/>
        </authorList>
    </citation>
    <scope>NUCLEOTIDE SEQUENCE [LARGE SCALE GENOMIC DNA]</scope>
    <source>
        <strain evidence="3 4">BIT-GX5</strain>
    </source>
</reference>
<dbReference type="InterPro" id="IPR036388">
    <property type="entry name" value="WH-like_DNA-bd_sf"/>
</dbReference>
<dbReference type="GO" id="GO:0003723">
    <property type="term" value="F:RNA binding"/>
    <property type="evidence" value="ECO:0007669"/>
    <property type="project" value="InterPro"/>
</dbReference>
<dbReference type="InterPro" id="IPR005561">
    <property type="entry name" value="ANTAR"/>
</dbReference>
<evidence type="ECO:0000313" key="3">
    <source>
        <dbReference type="EMBL" id="MTG87869.1"/>
    </source>
</evidence>
<dbReference type="SUPFAM" id="SSF55785">
    <property type="entry name" value="PYP-like sensor domain (PAS domain)"/>
    <property type="match status" value="1"/>
</dbReference>
<gene>
    <name evidence="3" type="ORF">GJV82_02705</name>
</gene>
<feature type="domain" description="PAS" evidence="1">
    <location>
        <begin position="28"/>
        <end position="84"/>
    </location>
</feature>
<proteinExistence type="predicted"/>
<dbReference type="Pfam" id="PF03861">
    <property type="entry name" value="ANTAR"/>
    <property type="match status" value="1"/>
</dbReference>
<dbReference type="EMBL" id="WMKA01000004">
    <property type="protein sequence ID" value="MTG87869.1"/>
    <property type="molecule type" value="Genomic_DNA"/>
</dbReference>
<dbReference type="AlphaFoldDB" id="A0A6N7ZEW3"/>
<evidence type="ECO:0000259" key="2">
    <source>
        <dbReference type="PROSITE" id="PS50921"/>
    </source>
</evidence>
<dbReference type="Pfam" id="PF08447">
    <property type="entry name" value="PAS_3"/>
    <property type="match status" value="1"/>
</dbReference>
<dbReference type="InterPro" id="IPR035965">
    <property type="entry name" value="PAS-like_dom_sf"/>
</dbReference>
<dbReference type="Proteomes" id="UP000440668">
    <property type="component" value="Unassembled WGS sequence"/>
</dbReference>
<dbReference type="InterPro" id="IPR000014">
    <property type="entry name" value="PAS"/>
</dbReference>
<dbReference type="PROSITE" id="PS50921">
    <property type="entry name" value="ANTAR"/>
    <property type="match status" value="1"/>
</dbReference>
<name>A0A6N7ZEW3_9MICO</name>
<evidence type="ECO:0000313" key="4">
    <source>
        <dbReference type="Proteomes" id="UP000440668"/>
    </source>
</evidence>
<dbReference type="InterPro" id="IPR013655">
    <property type="entry name" value="PAS_fold_3"/>
</dbReference>
<comment type="caution">
    <text evidence="3">The sequence shown here is derived from an EMBL/GenBank/DDBJ whole genome shotgun (WGS) entry which is preliminary data.</text>
</comment>
<feature type="domain" description="ANTAR" evidence="2">
    <location>
        <begin position="134"/>
        <end position="195"/>
    </location>
</feature>
<dbReference type="SMART" id="SM01012">
    <property type="entry name" value="ANTAR"/>
    <property type="match status" value="1"/>
</dbReference>
<sequence>MTETTMSLDDRVTLDPLSLGDTTTLGQFRVDLATDTWWWSPETYEMHGFEPGEVVPTTSLVLAHKHPEERDRVSDLLGKARRDGEPFSSMHRIMDARGRERVLVIVGQGRVEPGTDRVVELHGYFVDVTRPLREQAERQARQDIAAAARSRGPIEQAKGIVGASLGVGTEQAFALLRRVSNDRNVRLRELALRVVDEGTRPHADRIRRVVSLLR</sequence>
<accession>A0A6N7ZEW3</accession>
<dbReference type="Gene3D" id="1.10.10.10">
    <property type="entry name" value="Winged helix-like DNA-binding domain superfamily/Winged helix DNA-binding domain"/>
    <property type="match status" value="1"/>
</dbReference>
<dbReference type="PROSITE" id="PS50112">
    <property type="entry name" value="PAS"/>
    <property type="match status" value="1"/>
</dbReference>
<organism evidence="3 4">
    <name type="scientific">Cellulosimicrobium composti</name>
    <dbReference type="NCBI Taxonomy" id="2672572"/>
    <lineage>
        <taxon>Bacteria</taxon>
        <taxon>Bacillati</taxon>
        <taxon>Actinomycetota</taxon>
        <taxon>Actinomycetes</taxon>
        <taxon>Micrococcales</taxon>
        <taxon>Promicromonosporaceae</taxon>
        <taxon>Cellulosimicrobium</taxon>
    </lineage>
</organism>
<dbReference type="InterPro" id="IPR011006">
    <property type="entry name" value="CheY-like_superfamily"/>
</dbReference>
<evidence type="ECO:0000259" key="1">
    <source>
        <dbReference type="PROSITE" id="PS50112"/>
    </source>
</evidence>
<protein>
    <submittedName>
        <fullName evidence="3">ANTAR domain-containing protein</fullName>
    </submittedName>
</protein>
<dbReference type="RefSeq" id="WP_155098159.1">
    <property type="nucleotide sequence ID" value="NZ_WMKA01000004.1"/>
</dbReference>